<feature type="domain" description="RCK C-terminal" evidence="11">
    <location>
        <begin position="441"/>
        <end position="523"/>
    </location>
</feature>
<dbReference type="AlphaFoldDB" id="A0A9D6ADN0"/>
<feature type="transmembrane region" description="Helical" evidence="10">
    <location>
        <begin position="339"/>
        <end position="361"/>
    </location>
</feature>
<feature type="transmembrane region" description="Helical" evidence="10">
    <location>
        <begin position="20"/>
        <end position="44"/>
    </location>
</feature>
<dbReference type="InterPro" id="IPR036721">
    <property type="entry name" value="RCK_C_sf"/>
</dbReference>
<evidence type="ECO:0000256" key="8">
    <source>
        <dbReference type="ARBA" id="ARBA00023214"/>
    </source>
</evidence>
<keyword evidence="9" id="KW-0407">Ion channel</keyword>
<feature type="transmembrane region" description="Helical" evidence="10">
    <location>
        <begin position="234"/>
        <end position="253"/>
    </location>
</feature>
<dbReference type="Proteomes" id="UP000787322">
    <property type="component" value="Unassembled WGS sequence"/>
</dbReference>
<dbReference type="PRINTS" id="PR00762">
    <property type="entry name" value="CLCHANNEL"/>
</dbReference>
<feature type="transmembrane region" description="Helical" evidence="10">
    <location>
        <begin position="401"/>
        <end position="421"/>
    </location>
</feature>
<dbReference type="PROSITE" id="PS51202">
    <property type="entry name" value="RCK_C"/>
    <property type="match status" value="1"/>
</dbReference>
<name>A0A9D6ADN0_9ACTN</name>
<gene>
    <name evidence="12" type="ORF">HXK24_01350</name>
</gene>
<organism evidence="12 13">
    <name type="scientific">Lancefieldella parvula</name>
    <dbReference type="NCBI Taxonomy" id="1382"/>
    <lineage>
        <taxon>Bacteria</taxon>
        <taxon>Bacillati</taxon>
        <taxon>Actinomycetota</taxon>
        <taxon>Coriobacteriia</taxon>
        <taxon>Coriobacteriales</taxon>
        <taxon>Atopobiaceae</taxon>
        <taxon>Lancefieldella</taxon>
    </lineage>
</organism>
<comment type="subcellular location">
    <subcellularLocation>
        <location evidence="1">Membrane</location>
        <topology evidence="1">Multi-pass membrane protein</topology>
    </subcellularLocation>
</comment>
<protein>
    <submittedName>
        <fullName evidence="12">ClC family H(+)/Cl(-) exchange transporter</fullName>
    </submittedName>
</protein>
<dbReference type="PANTHER" id="PTHR43427:SF6">
    <property type="entry name" value="CHLORIDE CHANNEL PROTEIN CLC-E"/>
    <property type="match status" value="1"/>
</dbReference>
<sequence>MAFHLKHKTNVIERHFSRRFQVALIGEGLLVGLMGGGVVTLYRLCLSFAEAQMRSITQSIAGNWPYMALWFGVLLILMVAVCLLMKFEPYTAGSGIPQTNAEVMGSADMPWYRVLPVKFIQGVLVAFGGLSMGREGPSVQLGAVSGKAVSKFLKRKRGEERLLVTCGAAAGMSAAFHAPLTGTLFAIEEIQKEFHAPLIISAMTASVGADFLVSNVLGMKPVLQLPYVAPLPHVDFAFVLFVGFTCGLLGALHNKGMFFAQGLYKKITKFAPFSRLIIPFMLAGIMAFTWPDLLCGGDAIIEKIKEPATLTELMVIALLLGKYIFTTTCFAAGTPGGTLFPMVVMGTLVGTLFALVATHIFGIPMAYAPNFIAMGVAGIFAGAVRAPVTGVVLIFELTGSLEALMAMSAVAIVSYVTANILRVDPFYEHLLAEFLASQQGESKPTLNSGEKILHEFTIGQGSPVEGKLLRDIPWPDKVRVVTIDRAGLEIIPTGQTELMALDKILVIFDEMYESDVMIKLTVMTDSSV</sequence>
<dbReference type="GO" id="GO:0008324">
    <property type="term" value="F:monoatomic cation transmembrane transporter activity"/>
    <property type="evidence" value="ECO:0007669"/>
    <property type="project" value="InterPro"/>
</dbReference>
<feature type="transmembrane region" description="Helical" evidence="10">
    <location>
        <begin position="373"/>
        <end position="395"/>
    </location>
</feature>
<keyword evidence="8" id="KW-0868">Chloride</keyword>
<evidence type="ECO:0000259" key="11">
    <source>
        <dbReference type="PROSITE" id="PS51202"/>
    </source>
</evidence>
<proteinExistence type="predicted"/>
<evidence type="ECO:0000256" key="3">
    <source>
        <dbReference type="ARBA" id="ARBA00022692"/>
    </source>
</evidence>
<evidence type="ECO:0000256" key="6">
    <source>
        <dbReference type="ARBA" id="ARBA00023136"/>
    </source>
</evidence>
<keyword evidence="6 10" id="KW-0472">Membrane</keyword>
<feature type="transmembrane region" description="Helical" evidence="10">
    <location>
        <begin position="194"/>
        <end position="213"/>
    </location>
</feature>
<dbReference type="InterPro" id="IPR050368">
    <property type="entry name" value="ClC-type_chloride_channel"/>
</dbReference>
<dbReference type="Pfam" id="PF02080">
    <property type="entry name" value="TrkA_C"/>
    <property type="match status" value="1"/>
</dbReference>
<keyword evidence="2" id="KW-0813">Transport</keyword>
<dbReference type="Gene3D" id="3.30.70.1450">
    <property type="entry name" value="Regulator of K+ conductance, C-terminal domain"/>
    <property type="match status" value="1"/>
</dbReference>
<evidence type="ECO:0000256" key="10">
    <source>
        <dbReference type="SAM" id="Phobius"/>
    </source>
</evidence>
<dbReference type="GO" id="GO:0034707">
    <property type="term" value="C:chloride channel complex"/>
    <property type="evidence" value="ECO:0007669"/>
    <property type="project" value="UniProtKB-KW"/>
</dbReference>
<keyword evidence="3 10" id="KW-0812">Transmembrane</keyword>
<dbReference type="Gene3D" id="1.10.3080.10">
    <property type="entry name" value="Clc chloride channel"/>
    <property type="match status" value="1"/>
</dbReference>
<evidence type="ECO:0000313" key="12">
    <source>
        <dbReference type="EMBL" id="MBF4802462.1"/>
    </source>
</evidence>
<dbReference type="CDD" id="cd01031">
    <property type="entry name" value="EriC"/>
    <property type="match status" value="1"/>
</dbReference>
<evidence type="ECO:0000256" key="5">
    <source>
        <dbReference type="ARBA" id="ARBA00023065"/>
    </source>
</evidence>
<feature type="transmembrane region" description="Helical" evidence="10">
    <location>
        <begin position="273"/>
        <end position="293"/>
    </location>
</feature>
<reference evidence="12" key="1">
    <citation type="submission" date="2020-04" db="EMBL/GenBank/DDBJ databases">
        <title>Deep metagenomics examines the oral microbiome during advanced dental caries in children, revealing novel taxa and co-occurrences with host molecules.</title>
        <authorList>
            <person name="Baker J.L."/>
            <person name="Morton J.T."/>
            <person name="Dinis M."/>
            <person name="Alvarez R."/>
            <person name="Tran N.C."/>
            <person name="Knight R."/>
            <person name="Edlund A."/>
        </authorList>
    </citation>
    <scope>NUCLEOTIDE SEQUENCE</scope>
    <source>
        <strain evidence="12">JCVI_3_bin.11</strain>
    </source>
</reference>
<dbReference type="InterPro" id="IPR006037">
    <property type="entry name" value="RCK_C"/>
</dbReference>
<evidence type="ECO:0000256" key="2">
    <source>
        <dbReference type="ARBA" id="ARBA00022448"/>
    </source>
</evidence>
<dbReference type="SUPFAM" id="SSF116726">
    <property type="entry name" value="TrkA C-terminal domain-like"/>
    <property type="match status" value="1"/>
</dbReference>
<evidence type="ECO:0000256" key="7">
    <source>
        <dbReference type="ARBA" id="ARBA00023173"/>
    </source>
</evidence>
<dbReference type="GO" id="GO:0006813">
    <property type="term" value="P:potassium ion transport"/>
    <property type="evidence" value="ECO:0007669"/>
    <property type="project" value="InterPro"/>
</dbReference>
<dbReference type="PANTHER" id="PTHR43427">
    <property type="entry name" value="CHLORIDE CHANNEL PROTEIN CLC-E"/>
    <property type="match status" value="1"/>
</dbReference>
<accession>A0A9D6ADN0</accession>
<evidence type="ECO:0000256" key="4">
    <source>
        <dbReference type="ARBA" id="ARBA00022989"/>
    </source>
</evidence>
<evidence type="ECO:0000256" key="1">
    <source>
        <dbReference type="ARBA" id="ARBA00004141"/>
    </source>
</evidence>
<keyword evidence="4 10" id="KW-1133">Transmembrane helix</keyword>
<dbReference type="InterPro" id="IPR001807">
    <property type="entry name" value="ClC"/>
</dbReference>
<evidence type="ECO:0000313" key="13">
    <source>
        <dbReference type="Proteomes" id="UP000787322"/>
    </source>
</evidence>
<keyword evidence="7" id="KW-0869">Chloride channel</keyword>
<dbReference type="EMBL" id="JABZGU010000014">
    <property type="protein sequence ID" value="MBF4802462.1"/>
    <property type="molecule type" value="Genomic_DNA"/>
</dbReference>
<dbReference type="Pfam" id="PF00654">
    <property type="entry name" value="Voltage_CLC"/>
    <property type="match status" value="1"/>
</dbReference>
<evidence type="ECO:0000256" key="9">
    <source>
        <dbReference type="ARBA" id="ARBA00023303"/>
    </source>
</evidence>
<dbReference type="SUPFAM" id="SSF81340">
    <property type="entry name" value="Clc chloride channel"/>
    <property type="match status" value="1"/>
</dbReference>
<dbReference type="GO" id="GO:0005254">
    <property type="term" value="F:chloride channel activity"/>
    <property type="evidence" value="ECO:0007669"/>
    <property type="project" value="UniProtKB-KW"/>
</dbReference>
<keyword evidence="5" id="KW-0406">Ion transport</keyword>
<dbReference type="InterPro" id="IPR014743">
    <property type="entry name" value="Cl-channel_core"/>
</dbReference>
<comment type="caution">
    <text evidence="12">The sequence shown here is derived from an EMBL/GenBank/DDBJ whole genome shotgun (WGS) entry which is preliminary data.</text>
</comment>
<feature type="transmembrane region" description="Helical" evidence="10">
    <location>
        <begin position="64"/>
        <end position="85"/>
    </location>
</feature>
<feature type="transmembrane region" description="Helical" evidence="10">
    <location>
        <begin position="313"/>
        <end position="333"/>
    </location>
</feature>